<gene>
    <name evidence="2" type="ORF">RF11_00195</name>
</gene>
<dbReference type="OMA" id="HEDNIRP"/>
<organism evidence="2 3">
    <name type="scientific">Thelohanellus kitauei</name>
    <name type="common">Myxosporean</name>
    <dbReference type="NCBI Taxonomy" id="669202"/>
    <lineage>
        <taxon>Eukaryota</taxon>
        <taxon>Metazoa</taxon>
        <taxon>Cnidaria</taxon>
        <taxon>Myxozoa</taxon>
        <taxon>Myxosporea</taxon>
        <taxon>Bivalvulida</taxon>
        <taxon>Platysporina</taxon>
        <taxon>Myxobolidae</taxon>
        <taxon>Thelohanellus</taxon>
    </lineage>
</organism>
<dbReference type="GO" id="GO:0004860">
    <property type="term" value="F:protein kinase inhibitor activity"/>
    <property type="evidence" value="ECO:0007669"/>
    <property type="project" value="TreeGrafter"/>
</dbReference>
<dbReference type="PANTHER" id="PTHR13507:SF0">
    <property type="entry name" value="PRKR-INTERACTING PROTEIN 1"/>
    <property type="match status" value="1"/>
</dbReference>
<reference evidence="2 3" key="1">
    <citation type="journal article" date="2014" name="Genome Biol. Evol.">
        <title>The genome of the myxosporean Thelohanellus kitauei shows adaptations to nutrient acquisition within its fish host.</title>
        <authorList>
            <person name="Yang Y."/>
            <person name="Xiong J."/>
            <person name="Zhou Z."/>
            <person name="Huo F."/>
            <person name="Miao W."/>
            <person name="Ran C."/>
            <person name="Liu Y."/>
            <person name="Zhang J."/>
            <person name="Feng J."/>
            <person name="Wang M."/>
            <person name="Wang M."/>
            <person name="Wang L."/>
            <person name="Yao B."/>
        </authorList>
    </citation>
    <scope>NUCLEOTIDE SEQUENCE [LARGE SCALE GENOMIC DNA]</scope>
    <source>
        <strain evidence="2">Wuqing</strain>
    </source>
</reference>
<dbReference type="AlphaFoldDB" id="A0A0C2I7A5"/>
<dbReference type="EMBL" id="JWZT01005380">
    <property type="protein sequence ID" value="KII61063.1"/>
    <property type="molecule type" value="Genomic_DNA"/>
</dbReference>
<feature type="compositionally biased region" description="Basic residues" evidence="1">
    <location>
        <begin position="124"/>
        <end position="139"/>
    </location>
</feature>
<accession>A0A0C2I7A5</accession>
<evidence type="ECO:0000313" key="2">
    <source>
        <dbReference type="EMBL" id="KII61063.1"/>
    </source>
</evidence>
<dbReference type="Proteomes" id="UP000031668">
    <property type="component" value="Unassembled WGS sequence"/>
</dbReference>
<proteinExistence type="predicted"/>
<feature type="region of interest" description="Disordered" evidence="1">
    <location>
        <begin position="114"/>
        <end position="139"/>
    </location>
</feature>
<feature type="compositionally biased region" description="Basic and acidic residues" evidence="1">
    <location>
        <begin position="114"/>
        <end position="123"/>
    </location>
</feature>
<comment type="caution">
    <text evidence="2">The sequence shown here is derived from an EMBL/GenBank/DDBJ whole genome shotgun (WGS) entry which is preliminary data.</text>
</comment>
<sequence>MIPKWRARDQKQYKIPKNPTEMQKLVMETLFEDPDKRLTEVATGDILHEDNIRPPSPPDFIRTLTNTGPGSGEFHVYRIQRKFENRRVKFFEHQVKLEKAQAEFDQTKKMLDKLEKEKTEARREKRIQKRMKAQERKKLHKQFASVLNEHNKKMEESQ</sequence>
<dbReference type="InterPro" id="IPR009548">
    <property type="entry name" value="Prkrip1"/>
</dbReference>
<protein>
    <submittedName>
        <fullName evidence="2">PRKR-interacting protein 1</fullName>
    </submittedName>
</protein>
<evidence type="ECO:0000313" key="3">
    <source>
        <dbReference type="Proteomes" id="UP000031668"/>
    </source>
</evidence>
<dbReference type="OrthoDB" id="10067079at2759"/>
<dbReference type="GO" id="GO:0019901">
    <property type="term" value="F:protein kinase binding"/>
    <property type="evidence" value="ECO:0007669"/>
    <property type="project" value="TreeGrafter"/>
</dbReference>
<keyword evidence="3" id="KW-1185">Reference proteome</keyword>
<dbReference type="GO" id="GO:0003725">
    <property type="term" value="F:double-stranded RNA binding"/>
    <property type="evidence" value="ECO:0007669"/>
    <property type="project" value="InterPro"/>
</dbReference>
<dbReference type="GO" id="GO:0005730">
    <property type="term" value="C:nucleolus"/>
    <property type="evidence" value="ECO:0007669"/>
    <property type="project" value="TreeGrafter"/>
</dbReference>
<name>A0A0C2I7A5_THEKT</name>
<evidence type="ECO:0000256" key="1">
    <source>
        <dbReference type="SAM" id="MobiDB-lite"/>
    </source>
</evidence>
<dbReference type="Pfam" id="PF06658">
    <property type="entry name" value="DUF1168"/>
    <property type="match status" value="1"/>
</dbReference>
<dbReference type="PANTHER" id="PTHR13507">
    <property type="entry name" value="PRKR-INTERACTING PROTEIN 1"/>
    <property type="match status" value="1"/>
</dbReference>